<comment type="subcellular location">
    <subcellularLocation>
        <location evidence="1">Periplasm</location>
    </subcellularLocation>
</comment>
<evidence type="ECO:0000313" key="5">
    <source>
        <dbReference type="Proteomes" id="UP000305451"/>
    </source>
</evidence>
<keyword evidence="1" id="KW-0132">Cell division</keyword>
<feature type="compositionally biased region" description="Polar residues" evidence="3">
    <location>
        <begin position="96"/>
        <end position="112"/>
    </location>
</feature>
<dbReference type="InterPro" id="IPR034706">
    <property type="entry name" value="CpoB"/>
</dbReference>
<evidence type="ECO:0000256" key="2">
    <source>
        <dbReference type="PROSITE-ProRule" id="PRU00339"/>
    </source>
</evidence>
<dbReference type="EMBL" id="SRXV01000003">
    <property type="protein sequence ID" value="TGY92171.1"/>
    <property type="molecule type" value="Genomic_DNA"/>
</dbReference>
<comment type="similarity">
    <text evidence="1">Belongs to the CpoB family.</text>
</comment>
<dbReference type="NCBIfam" id="TIGR02795">
    <property type="entry name" value="tol_pal_ybgF"/>
    <property type="match status" value="1"/>
</dbReference>
<dbReference type="GO" id="GO:0043093">
    <property type="term" value="P:FtsZ-dependent cytokinesis"/>
    <property type="evidence" value="ECO:0007669"/>
    <property type="project" value="UniProtKB-UniRule"/>
</dbReference>
<feature type="region of interest" description="Disordered" evidence="3">
    <location>
        <begin position="146"/>
        <end position="189"/>
    </location>
</feature>
<evidence type="ECO:0000256" key="3">
    <source>
        <dbReference type="SAM" id="MobiDB-lite"/>
    </source>
</evidence>
<feature type="chain" id="PRO_5021056496" description="Cell division coordinator CpoB" evidence="1">
    <location>
        <begin position="21"/>
        <end position="313"/>
    </location>
</feature>
<dbReference type="InterPro" id="IPR011990">
    <property type="entry name" value="TPR-like_helical_dom_sf"/>
</dbReference>
<dbReference type="PROSITE" id="PS50005">
    <property type="entry name" value="TPR"/>
    <property type="match status" value="1"/>
</dbReference>
<comment type="function">
    <text evidence="1">Mediates coordination of peptidoglycan synthesis and outer membrane constriction during cell division.</text>
</comment>
<keyword evidence="2" id="KW-0802">TPR repeat</keyword>
<keyword evidence="1" id="KW-0131">Cell cycle</keyword>
<organism evidence="4 5">
    <name type="scientific">Marinicauda pacifica</name>
    <dbReference type="NCBI Taxonomy" id="1133559"/>
    <lineage>
        <taxon>Bacteria</taxon>
        <taxon>Pseudomonadati</taxon>
        <taxon>Pseudomonadota</taxon>
        <taxon>Alphaproteobacteria</taxon>
        <taxon>Maricaulales</taxon>
        <taxon>Maricaulaceae</taxon>
        <taxon>Marinicauda</taxon>
    </lineage>
</organism>
<evidence type="ECO:0000256" key="1">
    <source>
        <dbReference type="HAMAP-Rule" id="MF_02066"/>
    </source>
</evidence>
<keyword evidence="1" id="KW-0574">Periplasm</keyword>
<accession>A0A4S2H9D3</accession>
<reference evidence="4 5" key="1">
    <citation type="journal article" date="2013" name="Int. J. Syst. Evol. Microbiol.">
        <title>Marinicauda pacifica gen. nov., sp. nov., a prosthecate alphaproteobacterium of the family Hyphomonadaceae isolated from deep seawater.</title>
        <authorList>
            <person name="Zhang X.Y."/>
            <person name="Li G.W."/>
            <person name="Wang C.S."/>
            <person name="Zhang Y.J."/>
            <person name="Xu X.W."/>
            <person name="Li H."/>
            <person name="Liu A."/>
            <person name="Liu C."/>
            <person name="Xie B.B."/>
            <person name="Qin Q.L."/>
            <person name="Xu Z."/>
            <person name="Chen X.L."/>
            <person name="Zhou B.C."/>
            <person name="Zhang Y.Z."/>
        </authorList>
    </citation>
    <scope>NUCLEOTIDE SEQUENCE [LARGE SCALE GENOMIC DNA]</scope>
    <source>
        <strain evidence="4 5">P-1 km-3</strain>
    </source>
</reference>
<dbReference type="SUPFAM" id="SSF48452">
    <property type="entry name" value="TPR-like"/>
    <property type="match status" value="1"/>
</dbReference>
<evidence type="ECO:0000313" key="4">
    <source>
        <dbReference type="EMBL" id="TGY92171.1"/>
    </source>
</evidence>
<dbReference type="InterPro" id="IPR014162">
    <property type="entry name" value="CpoB_C"/>
</dbReference>
<feature type="signal peptide" evidence="1">
    <location>
        <begin position="1"/>
        <end position="20"/>
    </location>
</feature>
<keyword evidence="5" id="KW-1185">Reference proteome</keyword>
<protein>
    <recommendedName>
        <fullName evidence="1">Cell division coordinator CpoB</fullName>
    </recommendedName>
</protein>
<gene>
    <name evidence="4" type="primary">ybgF</name>
    <name evidence="1" type="synonym">cpoB</name>
    <name evidence="4" type="ORF">E5162_10945</name>
</gene>
<dbReference type="InterPro" id="IPR019734">
    <property type="entry name" value="TPR_rpt"/>
</dbReference>
<dbReference type="AlphaFoldDB" id="A0A4S2H9D3"/>
<dbReference type="Gene3D" id="1.25.40.10">
    <property type="entry name" value="Tetratricopeptide repeat domain"/>
    <property type="match status" value="1"/>
</dbReference>
<keyword evidence="1" id="KW-0732">Signal</keyword>
<feature type="region of interest" description="Disordered" evidence="3">
    <location>
        <begin position="95"/>
        <end position="129"/>
    </location>
</feature>
<proteinExistence type="inferred from homology"/>
<dbReference type="Pfam" id="PF13174">
    <property type="entry name" value="TPR_6"/>
    <property type="match status" value="1"/>
</dbReference>
<comment type="caution">
    <text evidence="4">The sequence shown here is derived from an EMBL/GenBank/DDBJ whole genome shotgun (WGS) entry which is preliminary data.</text>
</comment>
<sequence precursor="true">MPMTRLAALLACFATLAVFAAPAEAQSRRELAQRIDRLEARMAELDDSALAGDPVAERLMQRVDALEREQRVLTGEVETLTYQNRQLRNEVERLRNSASQPFGGSQTSQSGGPAQLEPDSDSYAGEDLAVVNPDDPFAQERAAATGQLSLPGSGAGPANDNGAPRRSETAGGRGPASLAGASNATLPEPATLFQNGRNRLLDGDFGGAQEQFAQFTNAYGDHELAGQAWYWLGETHFVQGDFQNAADSYLSSLQAQRQGPRAPDALVRLAASLAAMDQVAEACGVLAGFDAEFPNADEESRRKASREAARAGC</sequence>
<name>A0A4S2H9D3_9PROT</name>
<feature type="repeat" description="TPR" evidence="2">
    <location>
        <begin position="226"/>
        <end position="259"/>
    </location>
</feature>
<dbReference type="GO" id="GO:0030288">
    <property type="term" value="C:outer membrane-bounded periplasmic space"/>
    <property type="evidence" value="ECO:0007669"/>
    <property type="project" value="UniProtKB-UniRule"/>
</dbReference>
<dbReference type="HAMAP" id="MF_02066">
    <property type="entry name" value="CpoB"/>
    <property type="match status" value="1"/>
</dbReference>
<dbReference type="Proteomes" id="UP000305451">
    <property type="component" value="Unassembled WGS sequence"/>
</dbReference>